<comment type="similarity">
    <text evidence="3">Belongs to the acetyltransferase family. RimJ subfamily.</text>
</comment>
<dbReference type="Gene3D" id="3.40.630.30">
    <property type="match status" value="1"/>
</dbReference>
<protein>
    <recommendedName>
        <fullName evidence="4">N-acetyltransferase domain-containing protein</fullName>
    </recommendedName>
</protein>
<dbReference type="EMBL" id="FXXP01000002">
    <property type="protein sequence ID" value="SMX28232.1"/>
    <property type="molecule type" value="Genomic_DNA"/>
</dbReference>
<dbReference type="Proteomes" id="UP000225972">
    <property type="component" value="Unassembled WGS sequence"/>
</dbReference>
<dbReference type="InterPro" id="IPR016181">
    <property type="entry name" value="Acyl_CoA_acyltransferase"/>
</dbReference>
<evidence type="ECO:0000256" key="3">
    <source>
        <dbReference type="ARBA" id="ARBA00038502"/>
    </source>
</evidence>
<evidence type="ECO:0000259" key="4">
    <source>
        <dbReference type="PROSITE" id="PS51186"/>
    </source>
</evidence>
<dbReference type="PANTHER" id="PTHR43792">
    <property type="entry name" value="GNAT FAMILY, PUTATIVE (AFU_ORTHOLOGUE AFUA_3G00765)-RELATED-RELATED"/>
    <property type="match status" value="1"/>
</dbReference>
<reference evidence="6" key="1">
    <citation type="submission" date="2017-05" db="EMBL/GenBank/DDBJ databases">
        <authorList>
            <person name="Rodrigo-Torres L."/>
            <person name="Arahal R. D."/>
            <person name="Lucena T."/>
        </authorList>
    </citation>
    <scope>NUCLEOTIDE SEQUENCE [LARGE SCALE GENOMIC DNA]</scope>
    <source>
        <strain evidence="6">CECT 8649</strain>
    </source>
</reference>
<dbReference type="InterPro" id="IPR000182">
    <property type="entry name" value="GNAT_dom"/>
</dbReference>
<dbReference type="OrthoDB" id="9804153at2"/>
<name>A0A238JE34_9RHOB</name>
<keyword evidence="2" id="KW-0012">Acyltransferase</keyword>
<keyword evidence="1" id="KW-0808">Transferase</keyword>
<evidence type="ECO:0000313" key="6">
    <source>
        <dbReference type="Proteomes" id="UP000225972"/>
    </source>
</evidence>
<evidence type="ECO:0000313" key="5">
    <source>
        <dbReference type="EMBL" id="SMX28232.1"/>
    </source>
</evidence>
<dbReference type="PANTHER" id="PTHR43792:SF8">
    <property type="entry name" value="[RIBOSOMAL PROTEIN US5]-ALANINE N-ACETYLTRANSFERASE"/>
    <property type="match status" value="1"/>
</dbReference>
<dbReference type="Pfam" id="PF13302">
    <property type="entry name" value="Acetyltransf_3"/>
    <property type="match status" value="1"/>
</dbReference>
<dbReference type="InterPro" id="IPR051531">
    <property type="entry name" value="N-acetyltransferase"/>
</dbReference>
<dbReference type="PROSITE" id="PS51186">
    <property type="entry name" value="GNAT"/>
    <property type="match status" value="1"/>
</dbReference>
<accession>A0A238JE34</accession>
<dbReference type="SUPFAM" id="SSF55729">
    <property type="entry name" value="Acyl-CoA N-acyltransferases (Nat)"/>
    <property type="match status" value="1"/>
</dbReference>
<organism evidence="5 6">
    <name type="scientific">Pelagimonas phthalicica</name>
    <dbReference type="NCBI Taxonomy" id="1037362"/>
    <lineage>
        <taxon>Bacteria</taxon>
        <taxon>Pseudomonadati</taxon>
        <taxon>Pseudomonadota</taxon>
        <taxon>Alphaproteobacteria</taxon>
        <taxon>Rhodobacterales</taxon>
        <taxon>Roseobacteraceae</taxon>
        <taxon>Pelagimonas</taxon>
    </lineage>
</organism>
<dbReference type="GO" id="GO:0016747">
    <property type="term" value="F:acyltransferase activity, transferring groups other than amino-acyl groups"/>
    <property type="evidence" value="ECO:0007669"/>
    <property type="project" value="InterPro"/>
</dbReference>
<sequence length="175" mass="19525">MGRFELRPLSAADADWIAREVANPNVHRWLTSVPCPYGLSNAKWFIDRFAENPRFRVIAAEHPLGVISIESASSFDPDRPNVPELGYWLAEHAWGRGVMTAAGHRMVDWFFGSGLGEVIGSGWIRGNSRSARVLGKLGFTPTGETLMRHAYFHGKEVPIERVALSKDQWQIAKPA</sequence>
<evidence type="ECO:0000256" key="2">
    <source>
        <dbReference type="ARBA" id="ARBA00023315"/>
    </source>
</evidence>
<keyword evidence="6" id="KW-1185">Reference proteome</keyword>
<dbReference type="RefSeq" id="WP_099245429.1">
    <property type="nucleotide sequence ID" value="NZ_FXXP01000002.1"/>
</dbReference>
<gene>
    <name evidence="5" type="ORF">TRP8649_02348</name>
</gene>
<dbReference type="AlphaFoldDB" id="A0A238JE34"/>
<evidence type="ECO:0000256" key="1">
    <source>
        <dbReference type="ARBA" id="ARBA00022679"/>
    </source>
</evidence>
<proteinExistence type="inferred from homology"/>
<feature type="domain" description="N-acetyltransferase" evidence="4">
    <location>
        <begin position="4"/>
        <end position="158"/>
    </location>
</feature>